<protein>
    <recommendedName>
        <fullName evidence="3">Fucolectin tachylectin-4 pentraxin-1 domain-containing protein</fullName>
    </recommendedName>
</protein>
<evidence type="ECO:0000313" key="1">
    <source>
        <dbReference type="EMBL" id="KAK3872474.1"/>
    </source>
</evidence>
<dbReference type="Gene3D" id="2.60.120.260">
    <property type="entry name" value="Galactose-binding domain-like"/>
    <property type="match status" value="1"/>
</dbReference>
<dbReference type="AlphaFoldDB" id="A0AAE1FDQ5"/>
<dbReference type="PANTHER" id="PTHR45713:SF6">
    <property type="entry name" value="F5_8 TYPE C DOMAIN-CONTAINING PROTEIN"/>
    <property type="match status" value="1"/>
</dbReference>
<dbReference type="InterPro" id="IPR051941">
    <property type="entry name" value="BG_Antigen-Binding_Lectin"/>
</dbReference>
<dbReference type="SUPFAM" id="SSF49785">
    <property type="entry name" value="Galactose-binding domain-like"/>
    <property type="match status" value="1"/>
</dbReference>
<reference evidence="1" key="1">
    <citation type="submission" date="2023-10" db="EMBL/GenBank/DDBJ databases">
        <title>Genome assemblies of two species of porcelain crab, Petrolisthes cinctipes and Petrolisthes manimaculis (Anomura: Porcellanidae).</title>
        <authorList>
            <person name="Angst P."/>
        </authorList>
    </citation>
    <scope>NUCLEOTIDE SEQUENCE</scope>
    <source>
        <strain evidence="1">PB745_01</strain>
        <tissue evidence="1">Gill</tissue>
    </source>
</reference>
<proteinExistence type="predicted"/>
<organism evidence="1 2">
    <name type="scientific">Petrolisthes cinctipes</name>
    <name type="common">Flat porcelain crab</name>
    <dbReference type="NCBI Taxonomy" id="88211"/>
    <lineage>
        <taxon>Eukaryota</taxon>
        <taxon>Metazoa</taxon>
        <taxon>Ecdysozoa</taxon>
        <taxon>Arthropoda</taxon>
        <taxon>Crustacea</taxon>
        <taxon>Multicrustacea</taxon>
        <taxon>Malacostraca</taxon>
        <taxon>Eumalacostraca</taxon>
        <taxon>Eucarida</taxon>
        <taxon>Decapoda</taxon>
        <taxon>Pleocyemata</taxon>
        <taxon>Anomura</taxon>
        <taxon>Galatheoidea</taxon>
        <taxon>Porcellanidae</taxon>
        <taxon>Petrolisthes</taxon>
    </lineage>
</organism>
<dbReference type="InterPro" id="IPR008979">
    <property type="entry name" value="Galactose-bd-like_sf"/>
</dbReference>
<evidence type="ECO:0000313" key="2">
    <source>
        <dbReference type="Proteomes" id="UP001286313"/>
    </source>
</evidence>
<keyword evidence="2" id="KW-1185">Reference proteome</keyword>
<dbReference type="Pfam" id="PF22633">
    <property type="entry name" value="F5_F8_type_C_2"/>
    <property type="match status" value="1"/>
</dbReference>
<sequence length="216" mass="24037">MDCILNQFTLPPNIPAVHGCASICLITNSCRLYCLRLKFTGNECSIFSALVTQKWNGDPASSVTFDVCYSTWYHSNDITHFVSQTSGSTIYEPYTTSDKAVDGFSCKSFHHYCFHSDARETDPSWWRADLGAPRSVTRIMVFPRNDGSPVTHYSNVVITLGNSPVYTGNPQFAQTGTGATGQMMDFTVTTPMIGRYLEFKTDATLYLLICEVKIIS</sequence>
<comment type="caution">
    <text evidence="1">The sequence shown here is derived from an EMBL/GenBank/DDBJ whole genome shotgun (WGS) entry which is preliminary data.</text>
</comment>
<dbReference type="PANTHER" id="PTHR45713">
    <property type="entry name" value="FTP DOMAIN-CONTAINING PROTEIN"/>
    <property type="match status" value="1"/>
</dbReference>
<name>A0AAE1FDQ5_PETCI</name>
<gene>
    <name evidence="1" type="ORF">Pcinc_022447</name>
</gene>
<evidence type="ECO:0008006" key="3">
    <source>
        <dbReference type="Google" id="ProtNLM"/>
    </source>
</evidence>
<dbReference type="EMBL" id="JAWQEG010002368">
    <property type="protein sequence ID" value="KAK3872474.1"/>
    <property type="molecule type" value="Genomic_DNA"/>
</dbReference>
<dbReference type="Proteomes" id="UP001286313">
    <property type="component" value="Unassembled WGS sequence"/>
</dbReference>
<accession>A0AAE1FDQ5</accession>